<keyword evidence="2" id="KW-0812">Transmembrane</keyword>
<evidence type="ECO:0000313" key="8">
    <source>
        <dbReference type="Proteomes" id="UP001497512"/>
    </source>
</evidence>
<keyword evidence="5" id="KW-0472">Membrane</keyword>
<dbReference type="Pfam" id="PF23722">
    <property type="entry name" value="Beta-sand_DEX1"/>
    <property type="match status" value="1"/>
</dbReference>
<dbReference type="InterPro" id="IPR028994">
    <property type="entry name" value="Integrin_alpha_N"/>
</dbReference>
<dbReference type="PANTHER" id="PTHR21419:SF23">
    <property type="entry name" value="PROTEIN DEFECTIVE IN EXINE FORMATION 1"/>
    <property type="match status" value="1"/>
</dbReference>
<dbReference type="InterPro" id="IPR013517">
    <property type="entry name" value="FG-GAP"/>
</dbReference>
<evidence type="ECO:0000256" key="1">
    <source>
        <dbReference type="ARBA" id="ARBA00004167"/>
    </source>
</evidence>
<reference evidence="7" key="1">
    <citation type="submission" date="2024-02" db="EMBL/GenBank/DDBJ databases">
        <authorList>
            <consortium name="ELIXIR-Norway"/>
            <consortium name="Elixir Norway"/>
        </authorList>
    </citation>
    <scope>NUCLEOTIDE SEQUENCE</scope>
</reference>
<feature type="domain" description="DEX1 C-terminal" evidence="6">
    <location>
        <begin position="707"/>
        <end position="808"/>
    </location>
</feature>
<keyword evidence="8" id="KW-1185">Reference proteome</keyword>
<sequence>MKTITLWNLGYRPLCSFHDLLGNFAHDDNMKDLAQNNKFLQQEASDDSIAFPTLNEEALANSQCPQQLEIRWQTEVSSSIYASPLIADINSDGKMEVVVPSFVHYLEVLDGADGEKLPGWPAYHQSTVHASALLYDIDKDGSREIALATFNGEVLFFRSSGYMMPDKMIVPRRRVKKDWYVGLSPDHANHTQNDVHDDSLMGDEFIETEKPGTSFCNHTTSPCSLSLSLKLYLSKSKLLPTAPTGPFLLDSSTGRSISNMACLITDAVLSDGVKSLVNASDHEGNLATGNESSKADIPQQRRLLQDEATAENEQGGLEEEALASFDVFRDTEANAGEGLSDDYGYDYDDYDESMWGNDTWLESVHEQEADYVSVDSHILCTPVIADIDGDGIDEMVVGASYFYDREYYEDPEYAKELNGLDIGKYVGGSIVVFNLETKQVKWVADLDLSTDSVSYRAYIYSSPTVVDLDNDGKMEILIGTSFGLLYVLHHDGTLRASFPKLMGEIQAQVVAADINDDGTLEIVSADVRGNVAAWTRDGKEIWTVHLRSLIAQGPSIGDVDGDGNTEVVVPTSSGQIHVLRGSDGSKVGPYPFRTHGRIMAPALLVDLGKKRGAESQGLTIAVTSFDGYLYLIDGPTGCADATDIGETSYSMVLAENVDGGDDLDLIVTTMSGNVYCFQTSTPHHPLKAWVSQAQGRNVVSNRNNREGVFVLPSSRSYRDESGSSFWVQYQIVDQLRASSGPYNIVVTLMVPGNYLGEKRIERHNVHNQAGVYKVNLPCVPVRTVGTVLVEMVDKNGLYFSDEFPLMFHMHYYRLLKWLLVLPLLGMAGVLLVTQPQDSAPLPSFSRSRHQS</sequence>
<evidence type="ECO:0000256" key="4">
    <source>
        <dbReference type="ARBA" id="ARBA00022989"/>
    </source>
</evidence>
<keyword evidence="3" id="KW-0732">Signal</keyword>
<proteinExistence type="predicted"/>
<dbReference type="Pfam" id="PF13517">
    <property type="entry name" value="FG-GAP_3"/>
    <property type="match status" value="1"/>
</dbReference>
<protein>
    <recommendedName>
        <fullName evidence="6">DEX1 C-terminal domain-containing protein</fullName>
    </recommendedName>
</protein>
<evidence type="ECO:0000256" key="3">
    <source>
        <dbReference type="ARBA" id="ARBA00022729"/>
    </source>
</evidence>
<keyword evidence="4" id="KW-1133">Transmembrane helix</keyword>
<evidence type="ECO:0000256" key="2">
    <source>
        <dbReference type="ARBA" id="ARBA00022692"/>
    </source>
</evidence>
<gene>
    <name evidence="7" type="ORF">CSSPTR1EN2_LOCUS2301</name>
</gene>
<name>A0ABP0TDS7_9BRYO</name>
<dbReference type="Gene3D" id="2.130.10.10">
    <property type="entry name" value="YVTN repeat-like/Quinoprotein amine dehydrogenase"/>
    <property type="match status" value="1"/>
</dbReference>
<evidence type="ECO:0000313" key="7">
    <source>
        <dbReference type="EMBL" id="CAK9193988.1"/>
    </source>
</evidence>
<organism evidence="7 8">
    <name type="scientific">Sphagnum troendelagicum</name>
    <dbReference type="NCBI Taxonomy" id="128251"/>
    <lineage>
        <taxon>Eukaryota</taxon>
        <taxon>Viridiplantae</taxon>
        <taxon>Streptophyta</taxon>
        <taxon>Embryophyta</taxon>
        <taxon>Bryophyta</taxon>
        <taxon>Sphagnophytina</taxon>
        <taxon>Sphagnopsida</taxon>
        <taxon>Sphagnales</taxon>
        <taxon>Sphagnaceae</taxon>
        <taxon>Sphagnum</taxon>
    </lineage>
</organism>
<dbReference type="InterPro" id="IPR015943">
    <property type="entry name" value="WD40/YVTN_repeat-like_dom_sf"/>
</dbReference>
<dbReference type="PANTHER" id="PTHR21419">
    <property type="match status" value="1"/>
</dbReference>
<accession>A0ABP0TDS7</accession>
<comment type="subcellular location">
    <subcellularLocation>
        <location evidence="1">Membrane</location>
        <topology evidence="1">Single-pass membrane protein</topology>
    </subcellularLocation>
</comment>
<dbReference type="EMBL" id="OZ019902">
    <property type="protein sequence ID" value="CAK9193988.1"/>
    <property type="molecule type" value="Genomic_DNA"/>
</dbReference>
<dbReference type="SUPFAM" id="SSF69318">
    <property type="entry name" value="Integrin alpha N-terminal domain"/>
    <property type="match status" value="1"/>
</dbReference>
<dbReference type="InterPro" id="IPR056376">
    <property type="entry name" value="DEX1_C"/>
</dbReference>
<dbReference type="InterPro" id="IPR045232">
    <property type="entry name" value="FAM234"/>
</dbReference>
<dbReference type="Proteomes" id="UP001497512">
    <property type="component" value="Chromosome 10"/>
</dbReference>
<evidence type="ECO:0000259" key="6">
    <source>
        <dbReference type="Pfam" id="PF23722"/>
    </source>
</evidence>
<evidence type="ECO:0000256" key="5">
    <source>
        <dbReference type="ARBA" id="ARBA00023136"/>
    </source>
</evidence>